<gene>
    <name evidence="2" type="ordered locus">amb0624</name>
</gene>
<keyword evidence="2" id="KW-0012">Acyltransferase</keyword>
<dbReference type="InterPro" id="IPR050266">
    <property type="entry name" value="AB_hydrolase_sf"/>
</dbReference>
<organism evidence="2 3">
    <name type="scientific">Paramagnetospirillum magneticum (strain ATCC 700264 / AMB-1)</name>
    <name type="common">Magnetospirillum magneticum</name>
    <dbReference type="NCBI Taxonomy" id="342108"/>
    <lineage>
        <taxon>Bacteria</taxon>
        <taxon>Pseudomonadati</taxon>
        <taxon>Pseudomonadota</taxon>
        <taxon>Alphaproteobacteria</taxon>
        <taxon>Rhodospirillales</taxon>
        <taxon>Magnetospirillaceae</taxon>
        <taxon>Paramagnetospirillum</taxon>
    </lineage>
</organism>
<keyword evidence="2" id="KW-0808">Transferase</keyword>
<dbReference type="InterPro" id="IPR029058">
    <property type="entry name" value="AB_hydrolase_fold"/>
</dbReference>
<dbReference type="KEGG" id="mag:amb0624"/>
<dbReference type="STRING" id="342108.amb0624"/>
<reference evidence="2 3" key="1">
    <citation type="journal article" date="2005" name="DNA Res.">
        <title>Complete genome sequence of the facultative anaerobic magnetotactic bacterium Magnetospirillum sp. strain AMB-1.</title>
        <authorList>
            <person name="Matsunaga T."/>
            <person name="Okamura Y."/>
            <person name="Fukuda Y."/>
            <person name="Wahyudi A.T."/>
            <person name="Murase Y."/>
            <person name="Takeyama H."/>
        </authorList>
    </citation>
    <scope>NUCLEOTIDE SEQUENCE [LARGE SCALE GENOMIC DNA]</scope>
    <source>
        <strain evidence="3">ATCC 700264 / AMB-1</strain>
    </source>
</reference>
<protein>
    <submittedName>
        <fullName evidence="2">Predicted hydrolase or acyltransferase</fullName>
    </submittedName>
</protein>
<name>Q2W9P7_PARM1</name>
<evidence type="ECO:0000313" key="3">
    <source>
        <dbReference type="Proteomes" id="UP000007058"/>
    </source>
</evidence>
<accession>Q2W9P7</accession>
<dbReference type="GO" id="GO:0016787">
    <property type="term" value="F:hydrolase activity"/>
    <property type="evidence" value="ECO:0007669"/>
    <property type="project" value="UniProtKB-KW"/>
</dbReference>
<dbReference type="HOGENOM" id="CLU_067539_0_0_5"/>
<dbReference type="EMBL" id="AP007255">
    <property type="protein sequence ID" value="BAE49428.1"/>
    <property type="molecule type" value="Genomic_DNA"/>
</dbReference>
<proteinExistence type="predicted"/>
<dbReference type="PANTHER" id="PTHR43798:SF33">
    <property type="entry name" value="HYDROLASE, PUTATIVE (AFU_ORTHOLOGUE AFUA_2G14860)-RELATED"/>
    <property type="match status" value="1"/>
</dbReference>
<evidence type="ECO:0000259" key="1">
    <source>
        <dbReference type="Pfam" id="PF12146"/>
    </source>
</evidence>
<keyword evidence="2" id="KW-0378">Hydrolase</keyword>
<keyword evidence="3" id="KW-1185">Reference proteome</keyword>
<feature type="domain" description="Serine aminopeptidase S33" evidence="1">
    <location>
        <begin position="61"/>
        <end position="329"/>
    </location>
</feature>
<dbReference type="AlphaFoldDB" id="Q2W9P7"/>
<dbReference type="Proteomes" id="UP000007058">
    <property type="component" value="Chromosome"/>
</dbReference>
<dbReference type="GO" id="GO:0016020">
    <property type="term" value="C:membrane"/>
    <property type="evidence" value="ECO:0007669"/>
    <property type="project" value="TreeGrafter"/>
</dbReference>
<evidence type="ECO:0000313" key="2">
    <source>
        <dbReference type="EMBL" id="BAE49428.1"/>
    </source>
</evidence>
<dbReference type="ESTHER" id="magsa-q2w9p7">
    <property type="family name" value="6_AlphaBeta_hydrolase"/>
</dbReference>
<dbReference type="SUPFAM" id="SSF53474">
    <property type="entry name" value="alpha/beta-Hydrolases"/>
    <property type="match status" value="1"/>
</dbReference>
<dbReference type="Gene3D" id="3.40.50.1820">
    <property type="entry name" value="alpha/beta hydrolase"/>
    <property type="match status" value="1"/>
</dbReference>
<dbReference type="Pfam" id="PF12146">
    <property type="entry name" value="Hydrolase_4"/>
    <property type="match status" value="1"/>
</dbReference>
<dbReference type="PANTHER" id="PTHR43798">
    <property type="entry name" value="MONOACYLGLYCEROL LIPASE"/>
    <property type="match status" value="1"/>
</dbReference>
<dbReference type="InterPro" id="IPR022742">
    <property type="entry name" value="Hydrolase_4"/>
</dbReference>
<sequence length="348" mass="38561">MMMAILGRGWGVAIAALVLMAAALPAGAETVTEEFKIASKWPDQNLYIRNKHPAALYDVRPEKTVLFLHGATYPAHSSFDMAVDGQSWMDWMAAKGYDVYSLDIRGYGKSGHPPEMSQPPEANPPVVDTAEAVDDVSRAVDFILSRRNSQRIVLVGWSWGATLAGAYANSSQDKVERLVLYAPQWLRDVTPPTDAELARVPAWRQVDPREARDIWLKAVPEAKREGVLSKAVFADWLKATIASDAEPVVPNTVRAPNGVVLDTMRFWASAKPRWNPERLSVPALVIQGEWDAEAPPAMGMKLFNRLTGSPFKRYVMVGEATHAALIEKNRKQLYQAVTEFLESPAPQR</sequence>
<dbReference type="GO" id="GO:0016746">
    <property type="term" value="F:acyltransferase activity"/>
    <property type="evidence" value="ECO:0007669"/>
    <property type="project" value="UniProtKB-KW"/>
</dbReference>